<reference evidence="1" key="1">
    <citation type="journal article" date="2020" name="Stud. Mycol.">
        <title>101 Dothideomycetes genomes: a test case for predicting lifestyles and emergence of pathogens.</title>
        <authorList>
            <person name="Haridas S."/>
            <person name="Albert R."/>
            <person name="Binder M."/>
            <person name="Bloem J."/>
            <person name="Labutti K."/>
            <person name="Salamov A."/>
            <person name="Andreopoulos B."/>
            <person name="Baker S."/>
            <person name="Barry K."/>
            <person name="Bills G."/>
            <person name="Bluhm B."/>
            <person name="Cannon C."/>
            <person name="Castanera R."/>
            <person name="Culley D."/>
            <person name="Daum C."/>
            <person name="Ezra D."/>
            <person name="Gonzalez J."/>
            <person name="Henrissat B."/>
            <person name="Kuo A."/>
            <person name="Liang C."/>
            <person name="Lipzen A."/>
            <person name="Lutzoni F."/>
            <person name="Magnuson J."/>
            <person name="Mondo S."/>
            <person name="Nolan M."/>
            <person name="Ohm R."/>
            <person name="Pangilinan J."/>
            <person name="Park H.-J."/>
            <person name="Ramirez L."/>
            <person name="Alfaro M."/>
            <person name="Sun H."/>
            <person name="Tritt A."/>
            <person name="Yoshinaga Y."/>
            <person name="Zwiers L.-H."/>
            <person name="Turgeon B."/>
            <person name="Goodwin S."/>
            <person name="Spatafora J."/>
            <person name="Crous P."/>
            <person name="Grigoriev I."/>
        </authorList>
    </citation>
    <scope>NUCLEOTIDE SEQUENCE</scope>
    <source>
        <strain evidence="1">CBS 116005</strain>
    </source>
</reference>
<protein>
    <submittedName>
        <fullName evidence="1">Uncharacterized protein</fullName>
    </submittedName>
</protein>
<proteinExistence type="predicted"/>
<evidence type="ECO:0000313" key="1">
    <source>
        <dbReference type="EMBL" id="KAF2768072.1"/>
    </source>
</evidence>
<organism evidence="1 2">
    <name type="scientific">Teratosphaeria nubilosa</name>
    <dbReference type="NCBI Taxonomy" id="161662"/>
    <lineage>
        <taxon>Eukaryota</taxon>
        <taxon>Fungi</taxon>
        <taxon>Dikarya</taxon>
        <taxon>Ascomycota</taxon>
        <taxon>Pezizomycotina</taxon>
        <taxon>Dothideomycetes</taxon>
        <taxon>Dothideomycetidae</taxon>
        <taxon>Mycosphaerellales</taxon>
        <taxon>Teratosphaeriaceae</taxon>
        <taxon>Teratosphaeria</taxon>
    </lineage>
</organism>
<gene>
    <name evidence="1" type="ORF">EJ03DRAFT_136129</name>
</gene>
<dbReference type="EMBL" id="ML995848">
    <property type="protein sequence ID" value="KAF2768072.1"/>
    <property type="molecule type" value="Genomic_DNA"/>
</dbReference>
<sequence>MMGYGDSSIITFRQLAESLLPVIIIDLSKSLLLVTLSSFDLGSQGRPNRGAHACLRSRYIPARALDHCKVPIRQGLLNDLINFRDVIVETPDHTVCGALVEEQHLNRLQFASVVEDMSQPSESCHSLMHGEVVGALVGNIQFGVPQPEKEVAFLHVAEVLERTPDHVVWFVATETWQTRIVSYSISMQSG</sequence>
<dbReference type="AlphaFoldDB" id="A0A6G1L654"/>
<keyword evidence="2" id="KW-1185">Reference proteome</keyword>
<accession>A0A6G1L654</accession>
<name>A0A6G1L654_9PEZI</name>
<dbReference type="Proteomes" id="UP000799436">
    <property type="component" value="Unassembled WGS sequence"/>
</dbReference>
<evidence type="ECO:0000313" key="2">
    <source>
        <dbReference type="Proteomes" id="UP000799436"/>
    </source>
</evidence>